<keyword evidence="1" id="KW-1133">Transmembrane helix</keyword>
<reference evidence="2 3" key="1">
    <citation type="journal article" date="2013" name="Antonie Van Leeuwenhoek">
        <title>Echinimonas agarilytica gen. nov., sp. nov., a new gammaproteobacterium isolated from the sea urchin Strongylocentrotus intermedius.</title>
        <authorList>
            <person name="Nedashkovskaya O.I."/>
            <person name="Stenkova A.M."/>
            <person name="Zhukova N.V."/>
            <person name="Van Trappen S."/>
            <person name="Lee J.S."/>
            <person name="Kim S.B."/>
        </authorList>
    </citation>
    <scope>NUCLEOTIDE SEQUENCE [LARGE SCALE GENOMIC DNA]</scope>
    <source>
        <strain evidence="2 3">KMM 6351</strain>
    </source>
</reference>
<keyword evidence="3" id="KW-1185">Reference proteome</keyword>
<proteinExistence type="predicted"/>
<dbReference type="AlphaFoldDB" id="A0AA41W6U8"/>
<evidence type="ECO:0000313" key="2">
    <source>
        <dbReference type="EMBL" id="MCM2680067.1"/>
    </source>
</evidence>
<sequence>MFTCTEDGVRSLKGWVTMVTLFACIAAGSIIGTAGGTAVRSLGGWG</sequence>
<organism evidence="2 3">
    <name type="scientific">Echinimonas agarilytica</name>
    <dbReference type="NCBI Taxonomy" id="1215918"/>
    <lineage>
        <taxon>Bacteria</taxon>
        <taxon>Pseudomonadati</taxon>
        <taxon>Pseudomonadota</taxon>
        <taxon>Gammaproteobacteria</taxon>
        <taxon>Alteromonadales</taxon>
        <taxon>Echinimonadaceae</taxon>
        <taxon>Echinimonas</taxon>
    </lineage>
</organism>
<dbReference type="RefSeq" id="WP_251261493.1">
    <property type="nucleotide sequence ID" value="NZ_JAMQGP010000004.1"/>
</dbReference>
<feature type="transmembrane region" description="Helical" evidence="1">
    <location>
        <begin position="15"/>
        <end position="39"/>
    </location>
</feature>
<name>A0AA41W6U8_9GAMM</name>
<dbReference type="EMBL" id="JAMQGP010000004">
    <property type="protein sequence ID" value="MCM2680067.1"/>
    <property type="molecule type" value="Genomic_DNA"/>
</dbReference>
<evidence type="ECO:0000313" key="3">
    <source>
        <dbReference type="Proteomes" id="UP001165393"/>
    </source>
</evidence>
<evidence type="ECO:0000256" key="1">
    <source>
        <dbReference type="SAM" id="Phobius"/>
    </source>
</evidence>
<gene>
    <name evidence="2" type="ORF">NAF29_10360</name>
</gene>
<keyword evidence="1" id="KW-0812">Transmembrane</keyword>
<keyword evidence="1" id="KW-0472">Membrane</keyword>
<accession>A0AA41W6U8</accession>
<dbReference type="Proteomes" id="UP001165393">
    <property type="component" value="Unassembled WGS sequence"/>
</dbReference>
<comment type="caution">
    <text evidence="2">The sequence shown here is derived from an EMBL/GenBank/DDBJ whole genome shotgun (WGS) entry which is preliminary data.</text>
</comment>
<protein>
    <submittedName>
        <fullName evidence="2">Uncharacterized protein</fullName>
    </submittedName>
</protein>